<feature type="transmembrane region" description="Helical" evidence="1">
    <location>
        <begin position="290"/>
        <end position="310"/>
    </location>
</feature>
<name>A0AAD5KA66_9FUNG</name>
<comment type="caution">
    <text evidence="2">The sequence shown here is derived from an EMBL/GenBank/DDBJ whole genome shotgun (WGS) entry which is preliminary data.</text>
</comment>
<reference evidence="2" key="2">
    <citation type="submission" date="2023-02" db="EMBL/GenBank/DDBJ databases">
        <authorList>
            <consortium name="DOE Joint Genome Institute"/>
            <person name="Mondo S.J."/>
            <person name="Chang Y."/>
            <person name="Wang Y."/>
            <person name="Ahrendt S."/>
            <person name="Andreopoulos W."/>
            <person name="Barry K."/>
            <person name="Beard J."/>
            <person name="Benny G.L."/>
            <person name="Blankenship S."/>
            <person name="Bonito G."/>
            <person name="Cuomo C."/>
            <person name="Desiro A."/>
            <person name="Gervers K.A."/>
            <person name="Hundley H."/>
            <person name="Kuo A."/>
            <person name="LaButti K."/>
            <person name="Lang B.F."/>
            <person name="Lipzen A."/>
            <person name="O'Donnell K."/>
            <person name="Pangilinan J."/>
            <person name="Reynolds N."/>
            <person name="Sandor L."/>
            <person name="Smith M.W."/>
            <person name="Tsang A."/>
            <person name="Grigoriev I.V."/>
            <person name="Stajich J.E."/>
            <person name="Spatafora J.W."/>
        </authorList>
    </citation>
    <scope>NUCLEOTIDE SEQUENCE</scope>
    <source>
        <strain evidence="2">RSA 2281</strain>
    </source>
</reference>
<proteinExistence type="predicted"/>
<dbReference type="AlphaFoldDB" id="A0AAD5KA66"/>
<keyword evidence="1" id="KW-0472">Membrane</keyword>
<dbReference type="Proteomes" id="UP001209540">
    <property type="component" value="Unassembled WGS sequence"/>
</dbReference>
<keyword evidence="1" id="KW-0812">Transmembrane</keyword>
<keyword evidence="1" id="KW-1133">Transmembrane helix</keyword>
<keyword evidence="3" id="KW-1185">Reference proteome</keyword>
<evidence type="ECO:0000313" key="2">
    <source>
        <dbReference type="EMBL" id="KAI9275745.1"/>
    </source>
</evidence>
<accession>A0AAD5KA66</accession>
<evidence type="ECO:0000256" key="1">
    <source>
        <dbReference type="SAM" id="Phobius"/>
    </source>
</evidence>
<dbReference type="EMBL" id="JAIXMP010000003">
    <property type="protein sequence ID" value="KAI9275745.1"/>
    <property type="molecule type" value="Genomic_DNA"/>
</dbReference>
<evidence type="ECO:0000313" key="3">
    <source>
        <dbReference type="Proteomes" id="UP001209540"/>
    </source>
</evidence>
<feature type="transmembrane region" description="Helical" evidence="1">
    <location>
        <begin position="264"/>
        <end position="284"/>
    </location>
</feature>
<sequence>MAIRSILVPYGFAKDDDTIQQCLVIQWFHLVLFVPRIHNDEIHHKKCQQQPVSRSYFGSHVPPSYTYSFIFIKVFLHKTSSKTANILNIVVSDPLAARSLQSSNFQNNNTVVLDTTERDHTSNSALKINPPALRQQQEQHYHFTFINKHHPRFSNASKDINLDDYYTPKGVKDVKQYMKYLKVVSGRATLHNSDKRSILVELKKYVTQFIESVFVFGNHWFFITAIDGLMHGKPLDDAAEDGLFTLYEAPTAIIKEKSFRGQRYYEVSIFIGYLEFLLIGGFFGSMNNSGYLTFGVFSQLLIMFFLYIILDV</sequence>
<protein>
    <submittedName>
        <fullName evidence="2">Uncharacterized protein</fullName>
    </submittedName>
</protein>
<gene>
    <name evidence="2" type="ORF">BDA99DRAFT_555511</name>
</gene>
<reference evidence="2" key="1">
    <citation type="journal article" date="2022" name="IScience">
        <title>Evolution of zygomycete secretomes and the origins of terrestrial fungal ecologies.</title>
        <authorList>
            <person name="Chang Y."/>
            <person name="Wang Y."/>
            <person name="Mondo S."/>
            <person name="Ahrendt S."/>
            <person name="Andreopoulos W."/>
            <person name="Barry K."/>
            <person name="Beard J."/>
            <person name="Benny G.L."/>
            <person name="Blankenship S."/>
            <person name="Bonito G."/>
            <person name="Cuomo C."/>
            <person name="Desiro A."/>
            <person name="Gervers K.A."/>
            <person name="Hundley H."/>
            <person name="Kuo A."/>
            <person name="LaButti K."/>
            <person name="Lang B.F."/>
            <person name="Lipzen A."/>
            <person name="O'Donnell K."/>
            <person name="Pangilinan J."/>
            <person name="Reynolds N."/>
            <person name="Sandor L."/>
            <person name="Smith M.E."/>
            <person name="Tsang A."/>
            <person name="Grigoriev I.V."/>
            <person name="Stajich J.E."/>
            <person name="Spatafora J.W."/>
        </authorList>
    </citation>
    <scope>NUCLEOTIDE SEQUENCE</scope>
    <source>
        <strain evidence="2">RSA 2281</strain>
    </source>
</reference>
<organism evidence="2 3">
    <name type="scientific">Phascolomyces articulosus</name>
    <dbReference type="NCBI Taxonomy" id="60185"/>
    <lineage>
        <taxon>Eukaryota</taxon>
        <taxon>Fungi</taxon>
        <taxon>Fungi incertae sedis</taxon>
        <taxon>Mucoromycota</taxon>
        <taxon>Mucoromycotina</taxon>
        <taxon>Mucoromycetes</taxon>
        <taxon>Mucorales</taxon>
        <taxon>Lichtheimiaceae</taxon>
        <taxon>Phascolomyces</taxon>
    </lineage>
</organism>